<name>A0A3B0TXZ6_9ZZZZ</name>
<reference evidence="1" key="1">
    <citation type="submission" date="2018-06" db="EMBL/GenBank/DDBJ databases">
        <authorList>
            <person name="Zhirakovskaya E."/>
        </authorList>
    </citation>
    <scope>NUCLEOTIDE SEQUENCE</scope>
</reference>
<evidence type="ECO:0000313" key="1">
    <source>
        <dbReference type="EMBL" id="VAW21063.1"/>
    </source>
</evidence>
<dbReference type="Pfam" id="PF01136">
    <property type="entry name" value="Peptidase_U32"/>
    <property type="match status" value="1"/>
</dbReference>
<accession>A0A3B0TXZ6</accession>
<dbReference type="InterPro" id="IPR001539">
    <property type="entry name" value="Peptidase_U32"/>
</dbReference>
<dbReference type="PANTHER" id="PTHR30217:SF11">
    <property type="entry name" value="UBIQUINONE BIOSYNTHESIS PROTEIN UBIV"/>
    <property type="match status" value="1"/>
</dbReference>
<dbReference type="AlphaFoldDB" id="A0A3B0TXZ6"/>
<gene>
    <name evidence="1" type="ORF">MNBD_ALPHA12-1583</name>
</gene>
<proteinExistence type="inferred from homology"/>
<dbReference type="NCBIfam" id="NF011991">
    <property type="entry name" value="PRK15447.1"/>
    <property type="match status" value="1"/>
</dbReference>
<organism evidence="1">
    <name type="scientific">hydrothermal vent metagenome</name>
    <dbReference type="NCBI Taxonomy" id="652676"/>
    <lineage>
        <taxon>unclassified sequences</taxon>
        <taxon>metagenomes</taxon>
        <taxon>ecological metagenomes</taxon>
    </lineage>
</organism>
<sequence>MATAQLTMGPLIFHWPAQQKIDFWFRIADEAPVDIVYLGETVCSKRTPFFDDHHLLEVAERLEKGGKKVVWSTLSEVMIKRDRKIVGDTCAQEQFEVEANDASALWHLSGTPHRIGQALNVYNEQTLRFLASKGANNFCLAAELPAEAIATLSKVAAELGATIEVQVFGRVSLALSARCYHARAHNRTKDNCLFVCEDDPDGMDLNTRSDMPFLSINGIQTLSHRYVNLSTEMDALKQMGVSAFRLSPHSCDMVAVAQNYRAVLDGKISANEANKALETLGVPQPMANGFFHHQPGYEMISKDNP</sequence>
<dbReference type="InterPro" id="IPR051454">
    <property type="entry name" value="RNA/ubiquinone_mod_enzymes"/>
</dbReference>
<dbReference type="InterPro" id="IPR043693">
    <property type="entry name" value="UbiV"/>
</dbReference>
<protein>
    <submittedName>
        <fullName evidence="1">Uncharacterized peptidase U32 family member YhbV</fullName>
    </submittedName>
</protein>
<dbReference type="EMBL" id="UOEO01000155">
    <property type="protein sequence ID" value="VAW21063.1"/>
    <property type="molecule type" value="Genomic_DNA"/>
</dbReference>
<dbReference type="GO" id="GO:0006744">
    <property type="term" value="P:ubiquinone biosynthetic process"/>
    <property type="evidence" value="ECO:0007669"/>
    <property type="project" value="InterPro"/>
</dbReference>
<dbReference type="PANTHER" id="PTHR30217">
    <property type="entry name" value="PEPTIDASE U32 FAMILY"/>
    <property type="match status" value="1"/>
</dbReference>
<dbReference type="HAMAP" id="MF_02233">
    <property type="entry name" value="UbiV"/>
    <property type="match status" value="1"/>
</dbReference>